<feature type="domain" description="Xylanolytic transcriptional activator regulatory" evidence="7">
    <location>
        <begin position="130"/>
        <end position="257"/>
    </location>
</feature>
<evidence type="ECO:0000256" key="5">
    <source>
        <dbReference type="ARBA" id="ARBA00023242"/>
    </source>
</evidence>
<sequence length="555" mass="61909">MSAALRGPEADIRPEDIGDTTRGDRSIFQTNLHTPISQDLEQSSVEATGTTATTLDELAHIHDFSTSVPRAPSPTPPSTASGPDIFRGLVSEERLEELLDEYRPMSSAFPFVPVKPSEQVCTLRSSKPMLLLAIAAAASSKDRALQAALDQRYREELASHTIIAPRKSTGLVQSLLVYLAWYHHFFSHKTQNIFPLLQLLIGLVIDVGLHQDKGRKALVETSLEQQRERDRALLGCYFLSSTISAALRKTALFKKPDIFEACLLRLREGAEFESDATIETLVSWRHLDDQVNELCQKLRSQTSVSPDEDLRSVDANMHHYHQDLAGNIGNDVVRTPELLFYFAKMELCNAVVQYGNDLGDSSRTAEYNSIKTIECLDAGRSFLETLLEHSVHVYHQIPFVVWMRLPLIIITLTALTLSPDAAAPDRSIRLELYLEALCSRMQTLTTCCPPHQPLPDFWKAMFVIMDQARTWYVSRARSLAPTSETSVQAKPALFSPVSHYTELPGNVLTGHSDMFPGESAHGDVSSHFDDFMTLDLWGGSEGYDPTILNLDDIIQ</sequence>
<dbReference type="AlphaFoldDB" id="A0A6A6PQK7"/>
<evidence type="ECO:0000259" key="7">
    <source>
        <dbReference type="Pfam" id="PF04082"/>
    </source>
</evidence>
<evidence type="ECO:0000256" key="3">
    <source>
        <dbReference type="ARBA" id="ARBA00023125"/>
    </source>
</evidence>
<dbReference type="Proteomes" id="UP000799767">
    <property type="component" value="Unassembled WGS sequence"/>
</dbReference>
<evidence type="ECO:0000256" key="4">
    <source>
        <dbReference type="ARBA" id="ARBA00023163"/>
    </source>
</evidence>
<dbReference type="GO" id="GO:0000976">
    <property type="term" value="F:transcription cis-regulatory region binding"/>
    <property type="evidence" value="ECO:0007669"/>
    <property type="project" value="TreeGrafter"/>
</dbReference>
<evidence type="ECO:0000256" key="1">
    <source>
        <dbReference type="ARBA" id="ARBA00004123"/>
    </source>
</evidence>
<dbReference type="InterPro" id="IPR007219">
    <property type="entry name" value="XnlR_reg_dom"/>
</dbReference>
<dbReference type="InterPro" id="IPR051089">
    <property type="entry name" value="prtT"/>
</dbReference>
<evidence type="ECO:0000256" key="2">
    <source>
        <dbReference type="ARBA" id="ARBA00023015"/>
    </source>
</evidence>
<dbReference type="CDD" id="cd12148">
    <property type="entry name" value="fungal_TF_MHR"/>
    <property type="match status" value="1"/>
</dbReference>
<keyword evidence="4" id="KW-0804">Transcription</keyword>
<dbReference type="Pfam" id="PF04082">
    <property type="entry name" value="Fungal_trans"/>
    <property type="match status" value="1"/>
</dbReference>
<keyword evidence="9" id="KW-1185">Reference proteome</keyword>
<dbReference type="PANTHER" id="PTHR31845:SF10">
    <property type="entry name" value="ZN(II)2CYS6 TRANSCRIPTION FACTOR (EUROFUNG)"/>
    <property type="match status" value="1"/>
</dbReference>
<evidence type="ECO:0000313" key="9">
    <source>
        <dbReference type="Proteomes" id="UP000799767"/>
    </source>
</evidence>
<keyword evidence="3" id="KW-0238">DNA-binding</keyword>
<dbReference type="GO" id="GO:0006351">
    <property type="term" value="P:DNA-templated transcription"/>
    <property type="evidence" value="ECO:0007669"/>
    <property type="project" value="InterPro"/>
</dbReference>
<proteinExistence type="predicted"/>
<dbReference type="OrthoDB" id="5424793at2759"/>
<accession>A0A6A6PQK7</accession>
<dbReference type="RefSeq" id="XP_033588968.1">
    <property type="nucleotide sequence ID" value="XM_033737247.1"/>
</dbReference>
<dbReference type="GO" id="GO:0008270">
    <property type="term" value="F:zinc ion binding"/>
    <property type="evidence" value="ECO:0007669"/>
    <property type="project" value="InterPro"/>
</dbReference>
<organism evidence="8 9">
    <name type="scientific">Neohortaea acidophila</name>
    <dbReference type="NCBI Taxonomy" id="245834"/>
    <lineage>
        <taxon>Eukaryota</taxon>
        <taxon>Fungi</taxon>
        <taxon>Dikarya</taxon>
        <taxon>Ascomycota</taxon>
        <taxon>Pezizomycotina</taxon>
        <taxon>Dothideomycetes</taxon>
        <taxon>Dothideomycetidae</taxon>
        <taxon>Mycosphaerellales</taxon>
        <taxon>Teratosphaeriaceae</taxon>
        <taxon>Neohortaea</taxon>
    </lineage>
</organism>
<reference evidence="8" key="1">
    <citation type="journal article" date="2020" name="Stud. Mycol.">
        <title>101 Dothideomycetes genomes: a test case for predicting lifestyles and emergence of pathogens.</title>
        <authorList>
            <person name="Haridas S."/>
            <person name="Albert R."/>
            <person name="Binder M."/>
            <person name="Bloem J."/>
            <person name="Labutti K."/>
            <person name="Salamov A."/>
            <person name="Andreopoulos B."/>
            <person name="Baker S."/>
            <person name="Barry K."/>
            <person name="Bills G."/>
            <person name="Bluhm B."/>
            <person name="Cannon C."/>
            <person name="Castanera R."/>
            <person name="Culley D."/>
            <person name="Daum C."/>
            <person name="Ezra D."/>
            <person name="Gonzalez J."/>
            <person name="Henrissat B."/>
            <person name="Kuo A."/>
            <person name="Liang C."/>
            <person name="Lipzen A."/>
            <person name="Lutzoni F."/>
            <person name="Magnuson J."/>
            <person name="Mondo S."/>
            <person name="Nolan M."/>
            <person name="Ohm R."/>
            <person name="Pangilinan J."/>
            <person name="Park H.-J."/>
            <person name="Ramirez L."/>
            <person name="Alfaro M."/>
            <person name="Sun H."/>
            <person name="Tritt A."/>
            <person name="Yoshinaga Y."/>
            <person name="Zwiers L.-H."/>
            <person name="Turgeon B."/>
            <person name="Goodwin S."/>
            <person name="Spatafora J."/>
            <person name="Crous P."/>
            <person name="Grigoriev I."/>
        </authorList>
    </citation>
    <scope>NUCLEOTIDE SEQUENCE</scope>
    <source>
        <strain evidence="8">CBS 113389</strain>
    </source>
</reference>
<keyword evidence="5" id="KW-0539">Nucleus</keyword>
<name>A0A6A6PQK7_9PEZI</name>
<feature type="region of interest" description="Disordered" evidence="6">
    <location>
        <begin position="65"/>
        <end position="85"/>
    </location>
</feature>
<feature type="compositionally biased region" description="Basic and acidic residues" evidence="6">
    <location>
        <begin position="8"/>
        <end position="23"/>
    </location>
</feature>
<dbReference type="GeneID" id="54478249"/>
<comment type="subcellular location">
    <subcellularLocation>
        <location evidence="1">Nucleus</location>
    </subcellularLocation>
</comment>
<gene>
    <name evidence="8" type="ORF">BDY17DRAFT_324684</name>
</gene>
<dbReference type="GO" id="GO:0000981">
    <property type="term" value="F:DNA-binding transcription factor activity, RNA polymerase II-specific"/>
    <property type="evidence" value="ECO:0007669"/>
    <property type="project" value="TreeGrafter"/>
</dbReference>
<feature type="region of interest" description="Disordered" evidence="6">
    <location>
        <begin position="1"/>
        <end position="23"/>
    </location>
</feature>
<dbReference type="EMBL" id="MU001636">
    <property type="protein sequence ID" value="KAF2482398.1"/>
    <property type="molecule type" value="Genomic_DNA"/>
</dbReference>
<evidence type="ECO:0000256" key="6">
    <source>
        <dbReference type="SAM" id="MobiDB-lite"/>
    </source>
</evidence>
<keyword evidence="2" id="KW-0805">Transcription regulation</keyword>
<evidence type="ECO:0000313" key="8">
    <source>
        <dbReference type="EMBL" id="KAF2482398.1"/>
    </source>
</evidence>
<dbReference type="GO" id="GO:0005634">
    <property type="term" value="C:nucleus"/>
    <property type="evidence" value="ECO:0007669"/>
    <property type="project" value="UniProtKB-SubCell"/>
</dbReference>
<dbReference type="PANTHER" id="PTHR31845">
    <property type="entry name" value="FINGER DOMAIN PROTEIN, PUTATIVE-RELATED"/>
    <property type="match status" value="1"/>
</dbReference>
<protein>
    <recommendedName>
        <fullName evidence="7">Xylanolytic transcriptional activator regulatory domain-containing protein</fullName>
    </recommendedName>
</protein>